<comment type="caution">
    <text evidence="2">The sequence shown here is derived from an EMBL/GenBank/DDBJ whole genome shotgun (WGS) entry which is preliminary data.</text>
</comment>
<dbReference type="EMBL" id="JAPDDR010000003">
    <property type="protein sequence ID" value="MCW1913465.1"/>
    <property type="molecule type" value="Genomic_DNA"/>
</dbReference>
<accession>A0ABT3G0U3</accession>
<proteinExistence type="predicted"/>
<keyword evidence="1" id="KW-0732">Signal</keyword>
<feature type="chain" id="PRO_5046074989" evidence="1">
    <location>
        <begin position="19"/>
        <end position="468"/>
    </location>
</feature>
<organism evidence="2 3">
    <name type="scientific">Luteolibacter rhizosphaerae</name>
    <dbReference type="NCBI Taxonomy" id="2989719"/>
    <lineage>
        <taxon>Bacteria</taxon>
        <taxon>Pseudomonadati</taxon>
        <taxon>Verrucomicrobiota</taxon>
        <taxon>Verrucomicrobiia</taxon>
        <taxon>Verrucomicrobiales</taxon>
        <taxon>Verrucomicrobiaceae</taxon>
        <taxon>Luteolibacter</taxon>
    </lineage>
</organism>
<evidence type="ECO:0000313" key="3">
    <source>
        <dbReference type="Proteomes" id="UP001165653"/>
    </source>
</evidence>
<sequence length="468" mass="51056">MARIICLAWLALALWAQASVTAGWKVPSSQVVYSLGDDPNVPKLENPPGESAFFQSGDELWDLSQIVSHRIFMEGGELGVIPDWPGEWVVWNARSGMVVARGSESDLLLVQGALELPQLEYELRAKLELVAGGEKIARSISQIIQSGIEASAKSGDLELKLLPTSSSSSSWIDLTIDTKWTENGVSWEYTSTLLIPDGRRVRIASHASNGEQWELFLTITQELPDGTKRSETRCREASGGLENWPLPAGWKESAREPFHHGLQLGVLQIDDWEVPADLIEKSLQGTNPDGIAKIAAPAELARWIKGDCHDLTPFFREQGVPLDRTGTKVIFDPGWQRVIVLGSEEDLELVEFLFGIDRNISQDDTGRDCLWIELSQSEKIWGLACRSGSTAKLSGKGGTEGNSLELEPILGGSGRIAGLAYCLGLSSGSSELLSKTILILDVPQNLGGFMLPGQAEEEIEVTLKTLFP</sequence>
<keyword evidence="3" id="KW-1185">Reference proteome</keyword>
<protein>
    <submittedName>
        <fullName evidence="2">Uncharacterized protein</fullName>
    </submittedName>
</protein>
<feature type="signal peptide" evidence="1">
    <location>
        <begin position="1"/>
        <end position="18"/>
    </location>
</feature>
<name>A0ABT3G0U3_9BACT</name>
<evidence type="ECO:0000256" key="1">
    <source>
        <dbReference type="SAM" id="SignalP"/>
    </source>
</evidence>
<dbReference type="Proteomes" id="UP001165653">
    <property type="component" value="Unassembled WGS sequence"/>
</dbReference>
<gene>
    <name evidence="2" type="ORF">OJ996_07765</name>
</gene>
<evidence type="ECO:0000313" key="2">
    <source>
        <dbReference type="EMBL" id="MCW1913465.1"/>
    </source>
</evidence>
<reference evidence="2" key="1">
    <citation type="submission" date="2022-10" db="EMBL/GenBank/DDBJ databases">
        <title>Luteolibacter sp. GHJ8, whole genome shotgun sequencing project.</title>
        <authorList>
            <person name="Zhao G."/>
            <person name="Shen L."/>
        </authorList>
    </citation>
    <scope>NUCLEOTIDE SEQUENCE</scope>
    <source>
        <strain evidence="2">GHJ8</strain>
    </source>
</reference>
<dbReference type="RefSeq" id="WP_264512943.1">
    <property type="nucleotide sequence ID" value="NZ_JAPDDR010000003.1"/>
</dbReference>